<dbReference type="InterPro" id="IPR011047">
    <property type="entry name" value="Quinoprotein_ADH-like_sf"/>
</dbReference>
<keyword evidence="3" id="KW-1185">Reference proteome</keyword>
<feature type="chain" id="PRO_5045221297" evidence="1">
    <location>
        <begin position="33"/>
        <end position="305"/>
    </location>
</feature>
<dbReference type="EMBL" id="JBHTAJ010000077">
    <property type="protein sequence ID" value="MFC7183738.1"/>
    <property type="molecule type" value="Genomic_DNA"/>
</dbReference>
<sequence>MSWKPLRSLTRRSALPALAVALVLGAGAAAHANRPVPFGDRVAEPGIADASPVGAQSLDTGALELRVGPGLEAYDRATGEHLWSYRREDATALHLAMAGDSAVVVWDDGLVTSVRPSDHVVRWHRAVPGLADWLRADGEPGAADRTDAEKRDTEVARAAAALQTAVEDEPWVAVVTPTLTMGFRDRDGDLRFNSRPAEGCTFDPLRTVHTDDAVLVPRTCTPAGGAARPLPGGINGFRLSGRGWQMGAGPQVQLRRLDAHRVTIEDGPIVGSRVVDTRRGALETGCGSPELAFAAVPPQEGCPVG</sequence>
<comment type="caution">
    <text evidence="2">The sequence shown here is derived from an EMBL/GenBank/DDBJ whole genome shotgun (WGS) entry which is preliminary data.</text>
</comment>
<name>A0ABW2G2M3_9ACTN</name>
<reference evidence="3" key="1">
    <citation type="journal article" date="2019" name="Int. J. Syst. Evol. Microbiol.">
        <title>The Global Catalogue of Microorganisms (GCM) 10K type strain sequencing project: providing services to taxonomists for standard genome sequencing and annotation.</title>
        <authorList>
            <consortium name="The Broad Institute Genomics Platform"/>
            <consortium name="The Broad Institute Genome Sequencing Center for Infectious Disease"/>
            <person name="Wu L."/>
            <person name="Ma J."/>
        </authorList>
    </citation>
    <scope>NUCLEOTIDE SEQUENCE [LARGE SCALE GENOMIC DNA]</scope>
    <source>
        <strain evidence="3">CGMCC 1.12859</strain>
    </source>
</reference>
<dbReference type="Proteomes" id="UP001596435">
    <property type="component" value="Unassembled WGS sequence"/>
</dbReference>
<protein>
    <submittedName>
        <fullName evidence="2">Uncharacterized protein</fullName>
    </submittedName>
</protein>
<evidence type="ECO:0000313" key="2">
    <source>
        <dbReference type="EMBL" id="MFC7183738.1"/>
    </source>
</evidence>
<dbReference type="RefSeq" id="WP_345707805.1">
    <property type="nucleotide sequence ID" value="NZ_BAABKV010000001.1"/>
</dbReference>
<accession>A0ABW2G2M3</accession>
<dbReference type="SUPFAM" id="SSF50998">
    <property type="entry name" value="Quinoprotein alcohol dehydrogenase-like"/>
    <property type="match status" value="1"/>
</dbReference>
<gene>
    <name evidence="2" type="ORF">ACFQMG_29755</name>
</gene>
<dbReference type="InterPro" id="IPR015943">
    <property type="entry name" value="WD40/YVTN_repeat-like_dom_sf"/>
</dbReference>
<evidence type="ECO:0000313" key="3">
    <source>
        <dbReference type="Proteomes" id="UP001596435"/>
    </source>
</evidence>
<dbReference type="Gene3D" id="2.130.10.10">
    <property type="entry name" value="YVTN repeat-like/Quinoprotein amine dehydrogenase"/>
    <property type="match status" value="1"/>
</dbReference>
<feature type="signal peptide" evidence="1">
    <location>
        <begin position="1"/>
        <end position="32"/>
    </location>
</feature>
<keyword evidence="1" id="KW-0732">Signal</keyword>
<organism evidence="2 3">
    <name type="scientific">Kitasatospora paranensis</name>
    <dbReference type="NCBI Taxonomy" id="258053"/>
    <lineage>
        <taxon>Bacteria</taxon>
        <taxon>Bacillati</taxon>
        <taxon>Actinomycetota</taxon>
        <taxon>Actinomycetes</taxon>
        <taxon>Kitasatosporales</taxon>
        <taxon>Streptomycetaceae</taxon>
        <taxon>Kitasatospora</taxon>
    </lineage>
</organism>
<dbReference type="InterPro" id="IPR006311">
    <property type="entry name" value="TAT_signal"/>
</dbReference>
<evidence type="ECO:0000256" key="1">
    <source>
        <dbReference type="SAM" id="SignalP"/>
    </source>
</evidence>
<proteinExistence type="predicted"/>
<dbReference type="PROSITE" id="PS51318">
    <property type="entry name" value="TAT"/>
    <property type="match status" value="1"/>
</dbReference>